<keyword evidence="2" id="KW-0808">Transferase</keyword>
<keyword evidence="3" id="KW-1185">Reference proteome</keyword>
<dbReference type="InterPro" id="IPR016181">
    <property type="entry name" value="Acyl_CoA_acyltransferase"/>
</dbReference>
<dbReference type="Gene3D" id="3.40.630.30">
    <property type="match status" value="1"/>
</dbReference>
<reference evidence="2 3" key="1">
    <citation type="submission" date="2018-07" db="EMBL/GenBank/DDBJ databases">
        <title>Genome analysis of Runella aurantiaca.</title>
        <authorList>
            <person name="Yang X."/>
        </authorList>
    </citation>
    <scope>NUCLEOTIDE SEQUENCE [LARGE SCALE GENOMIC DNA]</scope>
    <source>
        <strain evidence="2 3">YX9</strain>
    </source>
</reference>
<accession>A0A369ICL5</accession>
<dbReference type="GO" id="GO:0016740">
    <property type="term" value="F:transferase activity"/>
    <property type="evidence" value="ECO:0007669"/>
    <property type="project" value="UniProtKB-KW"/>
</dbReference>
<dbReference type="EMBL" id="QPIW01000016">
    <property type="protein sequence ID" value="RDB04396.1"/>
    <property type="molecule type" value="Genomic_DNA"/>
</dbReference>
<dbReference type="Proteomes" id="UP000253141">
    <property type="component" value="Unassembled WGS sequence"/>
</dbReference>
<dbReference type="SUPFAM" id="SSF55729">
    <property type="entry name" value="Acyl-CoA N-acyltransferases (Nat)"/>
    <property type="match status" value="1"/>
</dbReference>
<feature type="domain" description="BioF2-like acetyltransferase" evidence="1">
    <location>
        <begin position="190"/>
        <end position="295"/>
    </location>
</feature>
<evidence type="ECO:0000313" key="3">
    <source>
        <dbReference type="Proteomes" id="UP000253141"/>
    </source>
</evidence>
<evidence type="ECO:0000313" key="2">
    <source>
        <dbReference type="EMBL" id="RDB04396.1"/>
    </source>
</evidence>
<dbReference type="InterPro" id="IPR038740">
    <property type="entry name" value="BioF2-like_GNAT_dom"/>
</dbReference>
<organism evidence="2 3">
    <name type="scientific">Runella aurantiaca</name>
    <dbReference type="NCBI Taxonomy" id="2282308"/>
    <lineage>
        <taxon>Bacteria</taxon>
        <taxon>Pseudomonadati</taxon>
        <taxon>Bacteroidota</taxon>
        <taxon>Cytophagia</taxon>
        <taxon>Cytophagales</taxon>
        <taxon>Spirosomataceae</taxon>
        <taxon>Runella</taxon>
    </lineage>
</organism>
<protein>
    <submittedName>
        <fullName evidence="2">GNAT family N-acetyltransferase</fullName>
    </submittedName>
</protein>
<evidence type="ECO:0000259" key="1">
    <source>
        <dbReference type="Pfam" id="PF13480"/>
    </source>
</evidence>
<dbReference type="AlphaFoldDB" id="A0A369ICL5"/>
<gene>
    <name evidence="2" type="ORF">DVG78_18325</name>
</gene>
<name>A0A369ICL5_9BACT</name>
<dbReference type="Pfam" id="PF13480">
    <property type="entry name" value="Acetyltransf_6"/>
    <property type="match status" value="1"/>
</dbReference>
<comment type="caution">
    <text evidence="2">The sequence shown here is derived from an EMBL/GenBank/DDBJ whole genome shotgun (WGS) entry which is preliminary data.</text>
</comment>
<sequence length="357" mass="40871">MIRSKMLFKKFGVLSVSNQTIIHVPVLLLHRSQLDSTQWDDFIAASPQQILYAYSWYLDTVSPDWKALVLTQNGQWQAVMPLPCRQKWGLKVIQQPFFCQLLGIFAHLNVDFQEASNLLLSHLTTSFRYVSIYTGRFAAQTVFPNSLKIKKANNVVLPLHLPYAVLFQNYSNDRKTNLKRAQLFGWQSKQSTDIEPIIQLFQKNHSSQIAGGVSEKAYDLLRKITAVLAQKKALRLVYATKDGRIEAGALFAIFENRIIYLFNAASPTGRKGNGRTWLIDKIIQEYAGTDFVFDFESPELPSIASFYQSFGGVEEIYTQFTFNDLPFPLKQIQNWRIEKSARQQTTDNKSVKHTKKG</sequence>
<proteinExistence type="predicted"/>